<organism evidence="12 13">
    <name type="scientific">Staurois parvus</name>
    <dbReference type="NCBI Taxonomy" id="386267"/>
    <lineage>
        <taxon>Eukaryota</taxon>
        <taxon>Metazoa</taxon>
        <taxon>Chordata</taxon>
        <taxon>Craniata</taxon>
        <taxon>Vertebrata</taxon>
        <taxon>Euteleostomi</taxon>
        <taxon>Amphibia</taxon>
        <taxon>Batrachia</taxon>
        <taxon>Anura</taxon>
        <taxon>Neobatrachia</taxon>
        <taxon>Ranoidea</taxon>
        <taxon>Ranidae</taxon>
        <taxon>Staurois</taxon>
    </lineage>
</organism>
<dbReference type="SUPFAM" id="SSF81321">
    <property type="entry name" value="Family A G protein-coupled receptor-like"/>
    <property type="match status" value="1"/>
</dbReference>
<keyword evidence="13" id="KW-1185">Reference proteome</keyword>
<protein>
    <recommendedName>
        <fullName evidence="11">G-protein coupled receptors family 1 profile domain-containing protein</fullName>
    </recommendedName>
</protein>
<keyword evidence="8 9" id="KW-0675">Receptor</keyword>
<feature type="domain" description="G-protein coupled receptors family 1 profile" evidence="11">
    <location>
        <begin position="3"/>
        <end position="115"/>
    </location>
</feature>
<dbReference type="PANTHER" id="PTHR26452">
    <property type="entry name" value="OLFACTORY RECEPTOR"/>
    <property type="match status" value="1"/>
</dbReference>
<keyword evidence="5 10" id="KW-1133">Transmembrane helix</keyword>
<evidence type="ECO:0000256" key="5">
    <source>
        <dbReference type="ARBA" id="ARBA00022989"/>
    </source>
</evidence>
<evidence type="ECO:0000256" key="7">
    <source>
        <dbReference type="ARBA" id="ARBA00023136"/>
    </source>
</evidence>
<evidence type="ECO:0000256" key="3">
    <source>
        <dbReference type="ARBA" id="ARBA00022692"/>
    </source>
</evidence>
<evidence type="ECO:0000256" key="10">
    <source>
        <dbReference type="SAM" id="Phobius"/>
    </source>
</evidence>
<keyword evidence="2" id="KW-1003">Cell membrane</keyword>
<evidence type="ECO:0000256" key="6">
    <source>
        <dbReference type="ARBA" id="ARBA00023040"/>
    </source>
</evidence>
<dbReference type="PROSITE" id="PS00237">
    <property type="entry name" value="G_PROTEIN_RECEP_F1_1"/>
    <property type="match status" value="1"/>
</dbReference>
<dbReference type="Gene3D" id="1.20.1070.10">
    <property type="entry name" value="Rhodopsin 7-helix transmembrane proteins"/>
    <property type="match status" value="1"/>
</dbReference>
<evidence type="ECO:0000256" key="2">
    <source>
        <dbReference type="ARBA" id="ARBA00022475"/>
    </source>
</evidence>
<comment type="caution">
    <text evidence="12">The sequence shown here is derived from an EMBL/GenBank/DDBJ whole genome shotgun (WGS) entry which is preliminary data.</text>
</comment>
<dbReference type="InterPro" id="IPR000276">
    <property type="entry name" value="GPCR_Rhodpsn"/>
</dbReference>
<dbReference type="InterPro" id="IPR017452">
    <property type="entry name" value="GPCR_Rhodpsn_7TM"/>
</dbReference>
<dbReference type="PROSITE" id="PS50262">
    <property type="entry name" value="G_PROTEIN_RECEP_F1_2"/>
    <property type="match status" value="1"/>
</dbReference>
<dbReference type="PRINTS" id="PR00237">
    <property type="entry name" value="GPCRRHODOPSN"/>
</dbReference>
<name>A0ABN9AT21_9NEOB</name>
<evidence type="ECO:0000313" key="12">
    <source>
        <dbReference type="EMBL" id="CAI9539176.1"/>
    </source>
</evidence>
<dbReference type="Proteomes" id="UP001162483">
    <property type="component" value="Unassembled WGS sequence"/>
</dbReference>
<reference evidence="12" key="1">
    <citation type="submission" date="2023-05" db="EMBL/GenBank/DDBJ databases">
        <authorList>
            <person name="Stuckert A."/>
        </authorList>
    </citation>
    <scope>NUCLEOTIDE SEQUENCE</scope>
</reference>
<keyword evidence="3 9" id="KW-0812">Transmembrane</keyword>
<dbReference type="InterPro" id="IPR050516">
    <property type="entry name" value="Olfactory_GPCR"/>
</dbReference>
<evidence type="ECO:0000256" key="1">
    <source>
        <dbReference type="ARBA" id="ARBA00004651"/>
    </source>
</evidence>
<accession>A0ABN9AT21</accession>
<evidence type="ECO:0000313" key="13">
    <source>
        <dbReference type="Proteomes" id="UP001162483"/>
    </source>
</evidence>
<proteinExistence type="inferred from homology"/>
<evidence type="ECO:0000256" key="4">
    <source>
        <dbReference type="ARBA" id="ARBA00022725"/>
    </source>
</evidence>
<evidence type="ECO:0000256" key="9">
    <source>
        <dbReference type="RuleBase" id="RU000688"/>
    </source>
</evidence>
<keyword evidence="6 9" id="KW-0297">G-protein coupled receptor</keyword>
<dbReference type="Pfam" id="PF00001">
    <property type="entry name" value="7tm_1"/>
    <property type="match status" value="1"/>
</dbReference>
<evidence type="ECO:0000259" key="11">
    <source>
        <dbReference type="PROSITE" id="PS50262"/>
    </source>
</evidence>
<sequence length="133" mass="15525">MTGNLFVVFLVMLNSTIQRPMYWFLANLAIIDICFINTTLPIFLKEIWKENNFISLTSCLAQMYSHVLSGTAEFLLLAVMSFDRYVAISFSPSLQRYYEKTSLHTHISCSMVWFIFRNMYSSIFNNETPFLPC</sequence>
<evidence type="ECO:0000256" key="8">
    <source>
        <dbReference type="ARBA" id="ARBA00023170"/>
    </source>
</evidence>
<comment type="subcellular location">
    <subcellularLocation>
        <location evidence="1">Cell membrane</location>
        <topology evidence="1">Multi-pass membrane protein</topology>
    </subcellularLocation>
</comment>
<dbReference type="EMBL" id="CATNWA010001111">
    <property type="protein sequence ID" value="CAI9539176.1"/>
    <property type="molecule type" value="Genomic_DNA"/>
</dbReference>
<keyword evidence="9" id="KW-0807">Transducer</keyword>
<feature type="transmembrane region" description="Helical" evidence="10">
    <location>
        <begin position="21"/>
        <end position="43"/>
    </location>
</feature>
<comment type="similarity">
    <text evidence="9">Belongs to the G-protein coupled receptor 1 family.</text>
</comment>
<gene>
    <name evidence="12" type="ORF">SPARVUS_LOCUS1555025</name>
</gene>
<keyword evidence="4" id="KW-0552">Olfaction</keyword>
<keyword evidence="7 10" id="KW-0472">Membrane</keyword>
<keyword evidence="4" id="KW-0716">Sensory transduction</keyword>